<protein>
    <submittedName>
        <fullName evidence="3">Uncharacterized protein</fullName>
    </submittedName>
</protein>
<dbReference type="EMBL" id="CAUYUJ010018911">
    <property type="protein sequence ID" value="CAK0887221.1"/>
    <property type="molecule type" value="Genomic_DNA"/>
</dbReference>
<evidence type="ECO:0000256" key="1">
    <source>
        <dbReference type="SAM" id="Coils"/>
    </source>
</evidence>
<name>A0ABN9WPM7_9DINO</name>
<reference evidence="3" key="1">
    <citation type="submission" date="2023-10" db="EMBL/GenBank/DDBJ databases">
        <authorList>
            <person name="Chen Y."/>
            <person name="Shah S."/>
            <person name="Dougan E. K."/>
            <person name="Thang M."/>
            <person name="Chan C."/>
        </authorList>
    </citation>
    <scope>NUCLEOTIDE SEQUENCE [LARGE SCALE GENOMIC DNA]</scope>
</reference>
<dbReference type="Proteomes" id="UP001189429">
    <property type="component" value="Unassembled WGS sequence"/>
</dbReference>
<keyword evidence="2" id="KW-0732">Signal</keyword>
<feature type="chain" id="PRO_5046334345" evidence="2">
    <location>
        <begin position="21"/>
        <end position="185"/>
    </location>
</feature>
<feature type="coiled-coil region" evidence="1">
    <location>
        <begin position="113"/>
        <end position="158"/>
    </location>
</feature>
<keyword evidence="1" id="KW-0175">Coiled coil</keyword>
<evidence type="ECO:0000313" key="3">
    <source>
        <dbReference type="EMBL" id="CAK0887221.1"/>
    </source>
</evidence>
<organism evidence="3 4">
    <name type="scientific">Prorocentrum cordatum</name>
    <dbReference type="NCBI Taxonomy" id="2364126"/>
    <lineage>
        <taxon>Eukaryota</taxon>
        <taxon>Sar</taxon>
        <taxon>Alveolata</taxon>
        <taxon>Dinophyceae</taxon>
        <taxon>Prorocentrales</taxon>
        <taxon>Prorocentraceae</taxon>
        <taxon>Prorocentrum</taxon>
    </lineage>
</organism>
<feature type="signal peptide" evidence="2">
    <location>
        <begin position="1"/>
        <end position="20"/>
    </location>
</feature>
<accession>A0ABN9WPM7</accession>
<comment type="caution">
    <text evidence="3">The sequence shown here is derived from an EMBL/GenBank/DDBJ whole genome shotgun (WGS) entry which is preliminary data.</text>
</comment>
<gene>
    <name evidence="3" type="ORF">PCOR1329_LOCUS68339</name>
</gene>
<evidence type="ECO:0000313" key="4">
    <source>
        <dbReference type="Proteomes" id="UP001189429"/>
    </source>
</evidence>
<evidence type="ECO:0000256" key="2">
    <source>
        <dbReference type="SAM" id="SignalP"/>
    </source>
</evidence>
<feature type="non-terminal residue" evidence="3">
    <location>
        <position position="185"/>
    </location>
</feature>
<keyword evidence="4" id="KW-1185">Reference proteome</keyword>
<proteinExistence type="predicted"/>
<sequence>MQLARGCALVLPLWWRLALSASLRSGGSTASSSLLQVEAEDRRFWSGQWDKLESELQRLQAAVDAVGNNSSTHVAAVREAVPSNGTKRHHVNPLAGIKLNLNPKSTADLLPALAMLKSLYEEGKQNIANLNEREKQSKTFIEEKEAQHKKKLAEIEAKFKKGVLSAEFRANETRDEQRSWTYWSH</sequence>